<evidence type="ECO:0000256" key="6">
    <source>
        <dbReference type="ARBA" id="ARBA00023136"/>
    </source>
</evidence>
<dbReference type="GO" id="GO:0005886">
    <property type="term" value="C:plasma membrane"/>
    <property type="evidence" value="ECO:0007669"/>
    <property type="project" value="UniProtKB-SubCell"/>
</dbReference>
<feature type="transmembrane region" description="Helical" evidence="9">
    <location>
        <begin position="182"/>
        <end position="203"/>
    </location>
</feature>
<evidence type="ECO:0000256" key="1">
    <source>
        <dbReference type="ARBA" id="ARBA00004651"/>
    </source>
</evidence>
<evidence type="ECO:0000259" key="10">
    <source>
        <dbReference type="Pfam" id="PF00060"/>
    </source>
</evidence>
<dbReference type="AlphaFoldDB" id="A0AAW1VIB5"/>
<feature type="domain" description="Ionotropic glutamate receptor C-terminal" evidence="10">
    <location>
        <begin position="183"/>
        <end position="418"/>
    </location>
</feature>
<evidence type="ECO:0000256" key="4">
    <source>
        <dbReference type="ARBA" id="ARBA00022692"/>
    </source>
</evidence>
<dbReference type="InterPro" id="IPR001320">
    <property type="entry name" value="Iontro_rcpt_C"/>
</dbReference>
<dbReference type="EMBL" id="JARQZJ010000132">
    <property type="protein sequence ID" value="KAK9892094.1"/>
    <property type="molecule type" value="Genomic_DNA"/>
</dbReference>
<accession>A0AAW1VIB5</accession>
<organism evidence="11 12">
    <name type="scientific">Henosepilachna vigintioctopunctata</name>
    <dbReference type="NCBI Taxonomy" id="420089"/>
    <lineage>
        <taxon>Eukaryota</taxon>
        <taxon>Metazoa</taxon>
        <taxon>Ecdysozoa</taxon>
        <taxon>Arthropoda</taxon>
        <taxon>Hexapoda</taxon>
        <taxon>Insecta</taxon>
        <taxon>Pterygota</taxon>
        <taxon>Neoptera</taxon>
        <taxon>Endopterygota</taxon>
        <taxon>Coleoptera</taxon>
        <taxon>Polyphaga</taxon>
        <taxon>Cucujiformia</taxon>
        <taxon>Coccinelloidea</taxon>
        <taxon>Coccinellidae</taxon>
        <taxon>Epilachninae</taxon>
        <taxon>Epilachnini</taxon>
        <taxon>Henosepilachna</taxon>
    </lineage>
</organism>
<keyword evidence="7" id="KW-0675">Receptor</keyword>
<sequence length="454" mass="53625">MFCKNEDEFEMWTHNYIGLKDMNSLKFLDTWYTKNESFLLSKDLYPDKLTSQSGRKLTLTCIRYLPYVLCDEDKTHDRYYGTELRAAVEYAVAHNMTIDFTYNEHKEELWGELYSNWTGTGVMGNIILDKADIALASFETWDFVNPYLDMSAPYLRSSICCLVPRPENFSGWLIPLLSYTNWLWIAILLNFVYNVVTLALINYYYEKKNGFNLKIFSRILMKSFWVLLRISLSQVIMKKFSKHKYSPVRIVILVLFLMYSILDSTFFSGLASTMTTPRTHPPINTVAELGQHNINIYALSDAWKFNIQKADDMLMLLMIIYRDVIENYHLMEEDIFWDYTRFYFRKSSILTPSFDRFITRLTEVGIPARWQAEAIFKFMDSTLQRMLLTLEKQKKPHRDVLKLKIFHVKGAFALLFIGYTIAGVTLLVEIWYYYYNGQQITKANITRHFSVKMN</sequence>
<comment type="similarity">
    <text evidence="2">Belongs to the glutamate-gated ion channel (TC 1.A.10.1) family.</text>
</comment>
<keyword evidence="6 9" id="KW-0472">Membrane</keyword>
<proteinExistence type="inferred from homology"/>
<dbReference type="InterPro" id="IPR052192">
    <property type="entry name" value="Insect_Ionotropic_Sensory_Rcpt"/>
</dbReference>
<keyword evidence="8" id="KW-0325">Glycoprotein</keyword>
<comment type="caution">
    <text evidence="11">The sequence shown here is derived from an EMBL/GenBank/DDBJ whole genome shotgun (WGS) entry which is preliminary data.</text>
</comment>
<name>A0AAW1VIB5_9CUCU</name>
<protein>
    <recommendedName>
        <fullName evidence="10">Ionotropic glutamate receptor C-terminal domain-containing protein</fullName>
    </recommendedName>
</protein>
<evidence type="ECO:0000256" key="5">
    <source>
        <dbReference type="ARBA" id="ARBA00022989"/>
    </source>
</evidence>
<evidence type="ECO:0000256" key="7">
    <source>
        <dbReference type="ARBA" id="ARBA00023170"/>
    </source>
</evidence>
<dbReference type="GO" id="GO:0015276">
    <property type="term" value="F:ligand-gated monoatomic ion channel activity"/>
    <property type="evidence" value="ECO:0007669"/>
    <property type="project" value="InterPro"/>
</dbReference>
<dbReference type="PANTHER" id="PTHR42643:SF40">
    <property type="entry name" value="IONOTROPIC RECEPTOR 41A-RELATED"/>
    <property type="match status" value="1"/>
</dbReference>
<evidence type="ECO:0000313" key="12">
    <source>
        <dbReference type="Proteomes" id="UP001431783"/>
    </source>
</evidence>
<keyword evidence="5 9" id="KW-1133">Transmembrane helix</keyword>
<gene>
    <name evidence="11" type="ORF">WA026_018296</name>
</gene>
<feature type="transmembrane region" description="Helical" evidence="9">
    <location>
        <begin position="411"/>
        <end position="434"/>
    </location>
</feature>
<evidence type="ECO:0000256" key="3">
    <source>
        <dbReference type="ARBA" id="ARBA00022475"/>
    </source>
</evidence>
<dbReference type="Gene3D" id="1.10.287.70">
    <property type="match status" value="1"/>
</dbReference>
<dbReference type="SUPFAM" id="SSF53850">
    <property type="entry name" value="Periplasmic binding protein-like II"/>
    <property type="match status" value="1"/>
</dbReference>
<evidence type="ECO:0000313" key="11">
    <source>
        <dbReference type="EMBL" id="KAK9892094.1"/>
    </source>
</evidence>
<dbReference type="Pfam" id="PF00060">
    <property type="entry name" value="Lig_chan"/>
    <property type="match status" value="1"/>
</dbReference>
<dbReference type="PANTHER" id="PTHR42643">
    <property type="entry name" value="IONOTROPIC RECEPTOR 20A-RELATED"/>
    <property type="match status" value="1"/>
</dbReference>
<keyword evidence="4 9" id="KW-0812">Transmembrane</keyword>
<dbReference type="Proteomes" id="UP001431783">
    <property type="component" value="Unassembled WGS sequence"/>
</dbReference>
<dbReference type="GO" id="GO:0050906">
    <property type="term" value="P:detection of stimulus involved in sensory perception"/>
    <property type="evidence" value="ECO:0007669"/>
    <property type="project" value="UniProtKB-ARBA"/>
</dbReference>
<dbReference type="Gene3D" id="3.40.190.10">
    <property type="entry name" value="Periplasmic binding protein-like II"/>
    <property type="match status" value="1"/>
</dbReference>
<comment type="subcellular location">
    <subcellularLocation>
        <location evidence="1">Cell membrane</location>
        <topology evidence="1">Multi-pass membrane protein</topology>
    </subcellularLocation>
</comment>
<evidence type="ECO:0000256" key="8">
    <source>
        <dbReference type="ARBA" id="ARBA00023180"/>
    </source>
</evidence>
<evidence type="ECO:0000256" key="9">
    <source>
        <dbReference type="SAM" id="Phobius"/>
    </source>
</evidence>
<keyword evidence="12" id="KW-1185">Reference proteome</keyword>
<evidence type="ECO:0000256" key="2">
    <source>
        <dbReference type="ARBA" id="ARBA00008685"/>
    </source>
</evidence>
<reference evidence="11 12" key="1">
    <citation type="submission" date="2023-03" db="EMBL/GenBank/DDBJ databases">
        <title>Genome insight into feeding habits of ladybird beetles.</title>
        <authorList>
            <person name="Li H.-S."/>
            <person name="Huang Y.-H."/>
            <person name="Pang H."/>
        </authorList>
    </citation>
    <scope>NUCLEOTIDE SEQUENCE [LARGE SCALE GENOMIC DNA]</scope>
    <source>
        <strain evidence="11">SYSU_2023b</strain>
        <tissue evidence="11">Whole body</tissue>
    </source>
</reference>
<keyword evidence="3" id="KW-1003">Cell membrane</keyword>
<feature type="transmembrane region" description="Helical" evidence="9">
    <location>
        <begin position="248"/>
        <end position="271"/>
    </location>
</feature>